<reference evidence="1 2" key="1">
    <citation type="submission" date="2015-07" db="EMBL/GenBank/DDBJ databases">
        <title>Isolation and Genomic Characterization of a Novel Halophilic Metal-Reducing Deltaproteobacterium from the Deep Subsurface.</title>
        <authorList>
            <person name="Badalamenti J.P."/>
            <person name="Summers Z.M."/>
            <person name="Gralnick J.A."/>
            <person name="Bond D.R."/>
        </authorList>
    </citation>
    <scope>NUCLEOTIDE SEQUENCE [LARGE SCALE GENOMIC DNA]</scope>
    <source>
        <strain evidence="1 2">WTL</strain>
    </source>
</reference>
<dbReference type="AlphaFoldDB" id="A0A0M4CW50"/>
<evidence type="ECO:0000313" key="1">
    <source>
        <dbReference type="EMBL" id="ALC16128.1"/>
    </source>
</evidence>
<dbReference type="EMBL" id="CP010802">
    <property type="protein sequence ID" value="ALC16128.1"/>
    <property type="molecule type" value="Genomic_DNA"/>
</dbReference>
<sequence>MKENGPGYPLSKDEVVLLRYFRDLSAQQQLALLDAAESSCNTAERMQVLASRRVERLPPSEQQDLH</sequence>
<keyword evidence="2" id="KW-1185">Reference proteome</keyword>
<dbReference type="KEGG" id="des:DSOUD_1348"/>
<dbReference type="RefSeq" id="WP_053550272.1">
    <property type="nucleotide sequence ID" value="NZ_CP010802.1"/>
</dbReference>
<accession>A0A0M4CW50</accession>
<proteinExistence type="predicted"/>
<protein>
    <submittedName>
        <fullName evidence="1">Uncharacterized protein</fullName>
    </submittedName>
</protein>
<dbReference type="PATRIC" id="fig|1603606.3.peg.1471"/>
<name>A0A0M4CW50_9BACT</name>
<dbReference type="Proteomes" id="UP000057158">
    <property type="component" value="Chromosome"/>
</dbReference>
<evidence type="ECO:0000313" key="2">
    <source>
        <dbReference type="Proteomes" id="UP000057158"/>
    </source>
</evidence>
<organism evidence="1 2">
    <name type="scientific">Desulfuromonas soudanensis</name>
    <dbReference type="NCBI Taxonomy" id="1603606"/>
    <lineage>
        <taxon>Bacteria</taxon>
        <taxon>Pseudomonadati</taxon>
        <taxon>Thermodesulfobacteriota</taxon>
        <taxon>Desulfuromonadia</taxon>
        <taxon>Desulfuromonadales</taxon>
        <taxon>Desulfuromonadaceae</taxon>
        <taxon>Desulfuromonas</taxon>
    </lineage>
</organism>
<gene>
    <name evidence="1" type="ORF">DSOUD_1348</name>
</gene>